<dbReference type="PANTHER" id="PTHR24350">
    <property type="entry name" value="SERINE/THREONINE-PROTEIN KINASE IAL-RELATED"/>
    <property type="match status" value="1"/>
</dbReference>
<evidence type="ECO:0000313" key="13">
    <source>
        <dbReference type="Proteomes" id="UP000009168"/>
    </source>
</evidence>
<keyword evidence="2" id="KW-0723">Serine/threonine-protein kinase</keyword>
<feature type="cross-link" description="Glycyl lysine isopeptide (Lys-Gly) (interchain with G-Cter in SUMO2)" evidence="9">
    <location>
        <position position="150"/>
    </location>
</feature>
<evidence type="ECO:0000256" key="10">
    <source>
        <dbReference type="PROSITE-ProRule" id="PRU10141"/>
    </source>
</evidence>
<dbReference type="InParanoid" id="Q23C59"/>
<sequence length="796" mass="91274">MEQWIQQLDYGDNEFYNFSTFFKPIKVIGQGAFGKVIQAIDNSTNQEVAIKVINKKKMGEDCIEKVKQEARILEKLNHPNVVEFKKVCETDTKILIAMELVRGGSLSQLMKERKSKNDWFKEKEVSQIMKSIMLGLVYIHGKNIVHRDLKPENILINDVNDFTSIKIADFGLSSAFSLWTTNGLTEQCGTLLYMAPEFFASRVYSKQIDIWSCGITMHNLLDFGNHPFYEPKADDADTFKQKLSNPKWKIPAHFSNLAKNLLSKLSLINPTERYSAIQALQHPFITENLNGAIPMTMNEQLLSFKIKESLIQKLKVMLFIQYVKNMQNDQDKCKQDQEGTLKLEQSEKKTQYLQDSAISKQRSDCSIDCQEKIKDLAVVEQFKVEENNSNRTFKFKTYGYIPQNTASTSTQISSGYNGNKGILHFQNKICNQEQSNNSSSNISFNIVDNTQNNLTSLSRKPPLKFMIKKQKSLNPDQPQQIPSQNLQKKRNSVLNNRQDFTDGSILIEIQENPLDQQGSYSEKTFKRNQVFNQNGLQHTQQQQQNQYLQVKQNINNAVMQAKKSSTITQNSPGKPLTAVQLNRPSTITNQQKKKMNIHHAPPLPTNLYHNKKDSPLEYLQTANTPYSKDISYANQSLNTQNLLKQMRIKSATRLKQDPITNTKRRNSNLNQISQIQIIKKAIESQDLPLNLQEANLMSPNKNCAPSMSPNFQKENRNCVSSLQTQNNSAKKPPLKQFQTQDCSAMIMLNQQNGEYSKQNAITPQDFKQLRIKVKPKKIPESTFKDYHQKRQQISLA</sequence>
<keyword evidence="6 8" id="KW-0067">ATP-binding</keyword>
<organism evidence="12 13">
    <name type="scientific">Tetrahymena thermophila (strain SB210)</name>
    <dbReference type="NCBI Taxonomy" id="312017"/>
    <lineage>
        <taxon>Eukaryota</taxon>
        <taxon>Sar</taxon>
        <taxon>Alveolata</taxon>
        <taxon>Ciliophora</taxon>
        <taxon>Intramacronucleata</taxon>
        <taxon>Oligohymenophorea</taxon>
        <taxon>Hymenostomatida</taxon>
        <taxon>Tetrahymenina</taxon>
        <taxon>Tetrahymenidae</taxon>
        <taxon>Tetrahymena</taxon>
    </lineage>
</organism>
<evidence type="ECO:0000256" key="8">
    <source>
        <dbReference type="PIRSR" id="PIRSR630616-2"/>
    </source>
</evidence>
<dbReference type="GeneID" id="7839849"/>
<feature type="binding site" evidence="8">
    <location>
        <position position="169"/>
    </location>
    <ligand>
        <name>ATP</name>
        <dbReference type="ChEBI" id="CHEBI:30616"/>
    </ligand>
</feature>
<dbReference type="SMART" id="SM00220">
    <property type="entry name" value="S_TKc"/>
    <property type="match status" value="1"/>
</dbReference>
<dbReference type="PRINTS" id="PR00109">
    <property type="entry name" value="TYRKINASE"/>
</dbReference>
<evidence type="ECO:0000256" key="3">
    <source>
        <dbReference type="ARBA" id="ARBA00022679"/>
    </source>
</evidence>
<dbReference type="Gene3D" id="1.10.510.10">
    <property type="entry name" value="Transferase(Phosphotransferase) domain 1"/>
    <property type="match status" value="1"/>
</dbReference>
<dbReference type="FunFam" id="3.30.200.20:FF:000042">
    <property type="entry name" value="Aurora kinase A"/>
    <property type="match status" value="1"/>
</dbReference>
<keyword evidence="5 12" id="KW-0418">Kinase</keyword>
<dbReference type="InterPro" id="IPR000719">
    <property type="entry name" value="Prot_kinase_dom"/>
</dbReference>
<dbReference type="STRING" id="312017.Q23C59"/>
<dbReference type="PROSITE" id="PS00108">
    <property type="entry name" value="PROTEIN_KINASE_ST"/>
    <property type="match status" value="1"/>
</dbReference>
<dbReference type="GO" id="GO:0004674">
    <property type="term" value="F:protein serine/threonine kinase activity"/>
    <property type="evidence" value="ECO:0007669"/>
    <property type="project" value="UniProtKB-KW"/>
</dbReference>
<reference evidence="13" key="1">
    <citation type="journal article" date="2006" name="PLoS Biol.">
        <title>Macronuclear genome sequence of the ciliate Tetrahymena thermophila, a model eukaryote.</title>
        <authorList>
            <person name="Eisen J.A."/>
            <person name="Coyne R.S."/>
            <person name="Wu M."/>
            <person name="Wu D."/>
            <person name="Thiagarajan M."/>
            <person name="Wortman J.R."/>
            <person name="Badger J.H."/>
            <person name="Ren Q."/>
            <person name="Amedeo P."/>
            <person name="Jones K.M."/>
            <person name="Tallon L.J."/>
            <person name="Delcher A.L."/>
            <person name="Salzberg S.L."/>
            <person name="Silva J.C."/>
            <person name="Haas B.J."/>
            <person name="Majoros W.H."/>
            <person name="Farzad M."/>
            <person name="Carlton J.M."/>
            <person name="Smith R.K. Jr."/>
            <person name="Garg J."/>
            <person name="Pearlman R.E."/>
            <person name="Karrer K.M."/>
            <person name="Sun L."/>
            <person name="Manning G."/>
            <person name="Elde N.C."/>
            <person name="Turkewitz A.P."/>
            <person name="Asai D.J."/>
            <person name="Wilkes D.E."/>
            <person name="Wang Y."/>
            <person name="Cai H."/>
            <person name="Collins K."/>
            <person name="Stewart B.A."/>
            <person name="Lee S.R."/>
            <person name="Wilamowska K."/>
            <person name="Weinberg Z."/>
            <person name="Ruzzo W.L."/>
            <person name="Wloga D."/>
            <person name="Gaertig J."/>
            <person name="Frankel J."/>
            <person name="Tsao C.-C."/>
            <person name="Gorovsky M.A."/>
            <person name="Keeling P.J."/>
            <person name="Waller R.F."/>
            <person name="Patron N.J."/>
            <person name="Cherry J.M."/>
            <person name="Stover N.A."/>
            <person name="Krieger C.J."/>
            <person name="del Toro C."/>
            <person name="Ryder H.F."/>
            <person name="Williamson S.C."/>
            <person name="Barbeau R.A."/>
            <person name="Hamilton E.P."/>
            <person name="Orias E."/>
        </authorList>
    </citation>
    <scope>NUCLEOTIDE SEQUENCE [LARGE SCALE GENOMIC DNA]</scope>
    <source>
        <strain evidence="13">SB210</strain>
    </source>
</reference>
<dbReference type="InterPro" id="IPR001245">
    <property type="entry name" value="Ser-Thr/Tyr_kinase_cat_dom"/>
</dbReference>
<dbReference type="HOGENOM" id="CLU_328055_0_0_1"/>
<evidence type="ECO:0000256" key="4">
    <source>
        <dbReference type="ARBA" id="ARBA00022741"/>
    </source>
</evidence>
<dbReference type="PROSITE" id="PS00107">
    <property type="entry name" value="PROTEIN_KINASE_ATP"/>
    <property type="match status" value="1"/>
</dbReference>
<gene>
    <name evidence="12" type="ORF">TTHERM_00222260</name>
</gene>
<feature type="domain" description="Protein kinase" evidence="11">
    <location>
        <begin position="22"/>
        <end position="285"/>
    </location>
</feature>
<feature type="active site" description="Proton acceptor" evidence="7">
    <location>
        <position position="148"/>
    </location>
</feature>
<evidence type="ECO:0000256" key="2">
    <source>
        <dbReference type="ARBA" id="ARBA00022527"/>
    </source>
</evidence>
<evidence type="ECO:0000256" key="5">
    <source>
        <dbReference type="ARBA" id="ARBA00022777"/>
    </source>
</evidence>
<dbReference type="EMBL" id="GG662718">
    <property type="protein sequence ID" value="EAR93909.2"/>
    <property type="molecule type" value="Genomic_DNA"/>
</dbReference>
<dbReference type="PROSITE" id="PS50011">
    <property type="entry name" value="PROTEIN_KINASE_DOM"/>
    <property type="match status" value="1"/>
</dbReference>
<dbReference type="Proteomes" id="UP000009168">
    <property type="component" value="Unassembled WGS sequence"/>
</dbReference>
<feature type="binding site" evidence="8">
    <location>
        <begin position="152"/>
        <end position="153"/>
    </location>
    <ligand>
        <name>ATP</name>
        <dbReference type="ChEBI" id="CHEBI:30616"/>
    </ligand>
</feature>
<evidence type="ECO:0000256" key="6">
    <source>
        <dbReference type="ARBA" id="ARBA00022840"/>
    </source>
</evidence>
<dbReference type="InterPro" id="IPR011009">
    <property type="entry name" value="Kinase-like_dom_sf"/>
</dbReference>
<name>Q23C59_TETTS</name>
<dbReference type="InterPro" id="IPR030616">
    <property type="entry name" value="Aur-like"/>
</dbReference>
<dbReference type="FunFam" id="1.10.510.10:FF:000571">
    <property type="entry name" value="Maternal embryonic leucine zipper kinase"/>
    <property type="match status" value="1"/>
</dbReference>
<dbReference type="OrthoDB" id="309279at2759"/>
<dbReference type="KEGG" id="tet:TTHERM_00222260"/>
<comment type="subunit">
    <text evidence="1">Monomer.</text>
</comment>
<keyword evidence="13" id="KW-1185">Reference proteome</keyword>
<dbReference type="InterPro" id="IPR008271">
    <property type="entry name" value="Ser/Thr_kinase_AS"/>
</dbReference>
<evidence type="ECO:0000313" key="12">
    <source>
        <dbReference type="EMBL" id="EAR93909.2"/>
    </source>
</evidence>
<evidence type="ECO:0000256" key="7">
    <source>
        <dbReference type="PIRSR" id="PIRSR630616-1"/>
    </source>
</evidence>
<dbReference type="RefSeq" id="XP_001014154.2">
    <property type="nucleotide sequence ID" value="XM_001014154.2"/>
</dbReference>
<dbReference type="GO" id="GO:0005524">
    <property type="term" value="F:ATP binding"/>
    <property type="evidence" value="ECO:0007669"/>
    <property type="project" value="UniProtKB-UniRule"/>
</dbReference>
<feature type="binding site" evidence="8 10">
    <location>
        <position position="51"/>
    </location>
    <ligand>
        <name>ATP</name>
        <dbReference type="ChEBI" id="CHEBI:30616"/>
    </ligand>
</feature>
<dbReference type="SUPFAM" id="SSF56112">
    <property type="entry name" value="Protein kinase-like (PK-like)"/>
    <property type="match status" value="1"/>
</dbReference>
<evidence type="ECO:0000256" key="1">
    <source>
        <dbReference type="ARBA" id="ARBA00011245"/>
    </source>
</evidence>
<dbReference type="CDD" id="cd05117">
    <property type="entry name" value="STKc_CAMK"/>
    <property type="match status" value="1"/>
</dbReference>
<keyword evidence="3" id="KW-0808">Transferase</keyword>
<evidence type="ECO:0000259" key="11">
    <source>
        <dbReference type="PROSITE" id="PS50011"/>
    </source>
</evidence>
<dbReference type="InterPro" id="IPR017441">
    <property type="entry name" value="Protein_kinase_ATP_BS"/>
</dbReference>
<dbReference type="Pfam" id="PF00069">
    <property type="entry name" value="Pkinase"/>
    <property type="match status" value="1"/>
</dbReference>
<protein>
    <submittedName>
        <fullName evidence="12">Serine/Threonine kinase domain protein</fullName>
    </submittedName>
</protein>
<dbReference type="AlphaFoldDB" id="Q23C59"/>
<accession>Q23C59</accession>
<keyword evidence="4 8" id="KW-0547">Nucleotide-binding</keyword>
<evidence type="ECO:0000256" key="9">
    <source>
        <dbReference type="PIRSR" id="PIRSR630616-3"/>
    </source>
</evidence>
<proteinExistence type="predicted"/>